<gene>
    <name evidence="1" type="ORF">C4N9_09100</name>
</gene>
<dbReference type="GeneID" id="94365048"/>
<organism evidence="1 2">
    <name type="scientific">Pararhodobacter marinus</name>
    <dbReference type="NCBI Taxonomy" id="2184063"/>
    <lineage>
        <taxon>Bacteria</taxon>
        <taxon>Pseudomonadati</taxon>
        <taxon>Pseudomonadota</taxon>
        <taxon>Alphaproteobacteria</taxon>
        <taxon>Rhodobacterales</taxon>
        <taxon>Paracoccaceae</taxon>
        <taxon>Pararhodobacter</taxon>
    </lineage>
</organism>
<protein>
    <submittedName>
        <fullName evidence="1">DUF982 domain-containing protein</fullName>
    </submittedName>
</protein>
<dbReference type="OrthoDB" id="7864549at2"/>
<dbReference type="InterPro" id="IPR010385">
    <property type="entry name" value="DUF982"/>
</dbReference>
<dbReference type="Proteomes" id="UP000244940">
    <property type="component" value="Unassembled WGS sequence"/>
</dbReference>
<proteinExistence type="predicted"/>
<evidence type="ECO:0000313" key="2">
    <source>
        <dbReference type="Proteomes" id="UP000244940"/>
    </source>
</evidence>
<name>A0A2U2CAN5_9RHOB</name>
<dbReference type="RefSeq" id="WP_109533017.1">
    <property type="nucleotide sequence ID" value="NZ_QEYD01000005.1"/>
</dbReference>
<dbReference type="Pfam" id="PF06169">
    <property type="entry name" value="DUF982"/>
    <property type="match status" value="1"/>
</dbReference>
<sequence>MIDIFWGEPLFLVSRNGESQSFRTLEKAQHWLQRRWPTRDETRRIALDSIDAALDCLVSPKAARDAFVAAAVAAGFCVTPMPVAHAHSVPDRRAA</sequence>
<evidence type="ECO:0000313" key="1">
    <source>
        <dbReference type="EMBL" id="PWE28968.1"/>
    </source>
</evidence>
<reference evidence="1 2" key="1">
    <citation type="submission" date="2018-05" db="EMBL/GenBank/DDBJ databases">
        <title>Pararhodobacter marina sp. nov., isolated from deep-sea water of the Indian Ocean.</title>
        <authorList>
            <person name="Lai Q.Sr."/>
            <person name="Liu X."/>
            <person name="Shao Z."/>
        </authorList>
    </citation>
    <scope>NUCLEOTIDE SEQUENCE [LARGE SCALE GENOMIC DNA]</scope>
    <source>
        <strain evidence="1 2">CIC4N-9</strain>
    </source>
</reference>
<accession>A0A2U2CAN5</accession>
<comment type="caution">
    <text evidence="1">The sequence shown here is derived from an EMBL/GenBank/DDBJ whole genome shotgun (WGS) entry which is preliminary data.</text>
</comment>
<dbReference type="AlphaFoldDB" id="A0A2U2CAN5"/>
<dbReference type="Gene3D" id="6.10.250.730">
    <property type="match status" value="1"/>
</dbReference>
<dbReference type="EMBL" id="QEYD01000005">
    <property type="protein sequence ID" value="PWE28968.1"/>
    <property type="molecule type" value="Genomic_DNA"/>
</dbReference>
<keyword evidence="2" id="KW-1185">Reference proteome</keyword>